<proteinExistence type="predicted"/>
<accession>A0AC11CYG4</accession>
<gene>
    <name evidence="1" type="primary">DEFB119</name>
</gene>
<dbReference type="Ensembl" id="ENSOART00020047072.1">
    <property type="protein sequence ID" value="ENSOARP00020036962.1"/>
    <property type="gene ID" value="ENSOARG00020004184.2"/>
</dbReference>
<protein>
    <submittedName>
        <fullName evidence="1">Defensin beta 119</fullName>
    </submittedName>
</protein>
<reference evidence="1" key="1">
    <citation type="submission" date="2020-11" db="EMBL/GenBank/DDBJ databases">
        <authorList>
            <person name="Davenport K.M."/>
            <person name="Bickhart D.M."/>
            <person name="Smith T.P.L."/>
            <person name="Murdoch B.M."/>
            <person name="Rosen B.D."/>
        </authorList>
    </citation>
    <scope>NUCLEOTIDE SEQUENCE [LARGE SCALE GENOMIC DNA]</scope>
    <source>
        <strain evidence="1">OAR_USU_Benz2616</strain>
    </source>
</reference>
<name>A0AC11CYG4_SHEEP</name>
<reference evidence="1" key="2">
    <citation type="submission" date="2025-08" db="UniProtKB">
        <authorList>
            <consortium name="Ensembl"/>
        </authorList>
    </citation>
    <scope>IDENTIFICATION</scope>
</reference>
<sequence>MKFLFLFLAILLAMEPVVSEEECWMKGKCRLVCKNDEDSVTRCSNRKRRHMLRCMGDLGICRPACRQSEEPYFYCRNYQPCCLPSYVRIDISGKEGKNDWSRENRWPKVS</sequence>
<evidence type="ECO:0000313" key="1">
    <source>
        <dbReference type="Ensembl" id="ENSOARP00020036962.1"/>
    </source>
</evidence>
<organism evidence="1">
    <name type="scientific">Ovis aries</name>
    <name type="common">Sheep</name>
    <dbReference type="NCBI Taxonomy" id="9940"/>
    <lineage>
        <taxon>Eukaryota</taxon>
        <taxon>Metazoa</taxon>
        <taxon>Chordata</taxon>
        <taxon>Craniata</taxon>
        <taxon>Vertebrata</taxon>
        <taxon>Euteleostomi</taxon>
        <taxon>Mammalia</taxon>
        <taxon>Eutheria</taxon>
        <taxon>Laurasiatheria</taxon>
        <taxon>Artiodactyla</taxon>
        <taxon>Ruminantia</taxon>
        <taxon>Pecora</taxon>
        <taxon>Bovidae</taxon>
        <taxon>Caprinae</taxon>
        <taxon>Ovis</taxon>
    </lineage>
</organism>
<reference evidence="1" key="3">
    <citation type="submission" date="2025-09" db="UniProtKB">
        <authorList>
            <consortium name="Ensembl"/>
        </authorList>
    </citation>
    <scope>IDENTIFICATION</scope>
</reference>